<feature type="transmembrane region" description="Helical" evidence="7">
    <location>
        <begin position="40"/>
        <end position="59"/>
    </location>
</feature>
<dbReference type="PANTHER" id="PTHR11706:SF33">
    <property type="entry name" value="NATURAL RESISTANCE-ASSOCIATED MACROPHAGE PROTEIN 2"/>
    <property type="match status" value="1"/>
</dbReference>
<evidence type="ECO:0008006" key="12">
    <source>
        <dbReference type="Google" id="ProtNLM"/>
    </source>
</evidence>
<dbReference type="RefSeq" id="WP_035966431.1">
    <property type="nucleotide sequence ID" value="NZ_BMEG01000006.1"/>
</dbReference>
<dbReference type="PRINTS" id="PR00173">
    <property type="entry name" value="EDTRNSPORT"/>
</dbReference>
<dbReference type="PANTHER" id="PTHR11706">
    <property type="entry name" value="SOLUTE CARRIER PROTEIN FAMILY 11 MEMBER"/>
    <property type="match status" value="1"/>
</dbReference>
<proteinExistence type="predicted"/>
<evidence type="ECO:0000313" key="11">
    <source>
        <dbReference type="Proteomes" id="UP000597138"/>
    </source>
</evidence>
<dbReference type="STRING" id="1071679.BG57_07390"/>
<feature type="transmembrane region" description="Helical" evidence="7">
    <location>
        <begin position="342"/>
        <end position="363"/>
    </location>
</feature>
<feature type="transmembrane region" description="Helical" evidence="7">
    <location>
        <begin position="383"/>
        <end position="403"/>
    </location>
</feature>
<feature type="transmembrane region" description="Helical" evidence="7">
    <location>
        <begin position="80"/>
        <end position="106"/>
    </location>
</feature>
<dbReference type="EMBL" id="BMEG01000006">
    <property type="protein sequence ID" value="GGD79949.1"/>
    <property type="molecule type" value="Genomic_DNA"/>
</dbReference>
<dbReference type="GO" id="GO:0005384">
    <property type="term" value="F:manganese ion transmembrane transporter activity"/>
    <property type="evidence" value="ECO:0007669"/>
    <property type="project" value="TreeGrafter"/>
</dbReference>
<reference evidence="9 10" key="2">
    <citation type="submission" date="2014-03" db="EMBL/GenBank/DDBJ databases">
        <title>Draft Genome Sequences of Four Burkholderia Strains.</title>
        <authorList>
            <person name="Liu X.Y."/>
            <person name="Li C.X."/>
            <person name="Xu J.H."/>
        </authorList>
    </citation>
    <scope>NUCLEOTIDE SEQUENCE [LARGE SCALE GENOMIC DNA]</scope>
    <source>
        <strain evidence="9 10">R27</strain>
    </source>
</reference>
<reference evidence="11" key="3">
    <citation type="journal article" date="2019" name="Int. J. Syst. Evol. Microbiol.">
        <title>The Global Catalogue of Microorganisms (GCM) 10K type strain sequencing project: providing services to taxonomists for standard genome sequencing and annotation.</title>
        <authorList>
            <consortium name="The Broad Institute Genomics Platform"/>
            <consortium name="The Broad Institute Genome Sequencing Center for Infectious Disease"/>
            <person name="Wu L."/>
            <person name="Ma J."/>
        </authorList>
    </citation>
    <scope>NUCLEOTIDE SEQUENCE [LARGE SCALE GENOMIC DNA]</scope>
    <source>
        <strain evidence="11">CGMCC 1.11013</strain>
    </source>
</reference>
<evidence type="ECO:0000313" key="10">
    <source>
        <dbReference type="Proteomes" id="UP000027439"/>
    </source>
</evidence>
<accession>A0A069NYY2</accession>
<feature type="transmembrane region" description="Helical" evidence="7">
    <location>
        <begin position="319"/>
        <end position="336"/>
    </location>
</feature>
<dbReference type="Proteomes" id="UP000597138">
    <property type="component" value="Unassembled WGS sequence"/>
</dbReference>
<feature type="transmembrane region" description="Helical" evidence="7">
    <location>
        <begin position="141"/>
        <end position="159"/>
    </location>
</feature>
<evidence type="ECO:0000256" key="1">
    <source>
        <dbReference type="ARBA" id="ARBA00004141"/>
    </source>
</evidence>
<keyword evidence="5 7" id="KW-1133">Transmembrane helix</keyword>
<dbReference type="GO" id="GO:0015293">
    <property type="term" value="F:symporter activity"/>
    <property type="evidence" value="ECO:0007669"/>
    <property type="project" value="UniProtKB-KW"/>
</dbReference>
<sequence length="406" mass="42870">MKKLLEISLGVVTSIGGFLEMGEMSTAAQAGAAFNVQLVWAVVLGTICVAFLVEMAGRFSAVSGHTIIDGIRDRFGIKVLAWPLVTTVLVSLLVLSAEIGGVSIALEFATGITYRWWAVPVAVASWLFLWRGTFGMLEKGVTSLGLITLCFVVAAFRLQPDWAQVAASAIPSKPHTQAATYWFMAASILGASLSPTLFLFYSSGAIEDRWDRSYVGANRAIAALGMTFGGVISAAVLVVAAQSMHAHGIESIEDFHQLPLLLIDTFGMWGFALFAASLAIASFGAAVEVALLQGYLFAQSFGWNWGQDCPPRANPGFSLAYTCALVIGAIPIAAGADPLKLTILSMALTAVNLPLMVVPFIVLMNDEHYMGEHRNGPVSNAAVLGITGLAFVLGVVTLPLQIIGGT</sequence>
<comment type="subcellular location">
    <subcellularLocation>
        <location evidence="1">Membrane</location>
        <topology evidence="1">Multi-pass membrane protein</topology>
    </subcellularLocation>
</comment>
<keyword evidence="6 7" id="KW-0472">Membrane</keyword>
<dbReference type="Proteomes" id="UP000027439">
    <property type="component" value="Unassembled WGS sequence"/>
</dbReference>
<evidence type="ECO:0000256" key="5">
    <source>
        <dbReference type="ARBA" id="ARBA00022989"/>
    </source>
</evidence>
<evidence type="ECO:0000256" key="2">
    <source>
        <dbReference type="ARBA" id="ARBA00022448"/>
    </source>
</evidence>
<feature type="transmembrane region" description="Helical" evidence="7">
    <location>
        <begin position="266"/>
        <end position="298"/>
    </location>
</feature>
<protein>
    <recommendedName>
        <fullName evidence="12">Divalent metal cation transporter</fullName>
    </recommendedName>
</protein>
<keyword evidence="4" id="KW-0769">Symport</keyword>
<dbReference type="Pfam" id="PF01566">
    <property type="entry name" value="Nramp"/>
    <property type="match status" value="1"/>
</dbReference>
<dbReference type="InterPro" id="IPR001046">
    <property type="entry name" value="NRAMP_fam"/>
</dbReference>
<dbReference type="GO" id="GO:0005886">
    <property type="term" value="C:plasma membrane"/>
    <property type="evidence" value="ECO:0007669"/>
    <property type="project" value="TreeGrafter"/>
</dbReference>
<comment type="caution">
    <text evidence="9">The sequence shown here is derived from an EMBL/GenBank/DDBJ whole genome shotgun (WGS) entry which is preliminary data.</text>
</comment>
<organism evidence="9 10">
    <name type="scientific">Caballeronia grimmiae</name>
    <dbReference type="NCBI Taxonomy" id="1071679"/>
    <lineage>
        <taxon>Bacteria</taxon>
        <taxon>Pseudomonadati</taxon>
        <taxon>Pseudomonadota</taxon>
        <taxon>Betaproteobacteria</taxon>
        <taxon>Burkholderiales</taxon>
        <taxon>Burkholderiaceae</taxon>
        <taxon>Caballeronia</taxon>
    </lineage>
</organism>
<dbReference type="OrthoDB" id="9787548at2"/>
<dbReference type="eggNOG" id="COG1914">
    <property type="taxonomic scope" value="Bacteria"/>
</dbReference>
<dbReference type="GO" id="GO:0034755">
    <property type="term" value="P:iron ion transmembrane transport"/>
    <property type="evidence" value="ECO:0007669"/>
    <property type="project" value="TreeGrafter"/>
</dbReference>
<feature type="transmembrane region" description="Helical" evidence="7">
    <location>
        <begin position="221"/>
        <end position="246"/>
    </location>
</feature>
<reference evidence="8" key="4">
    <citation type="submission" date="2024-05" db="EMBL/GenBank/DDBJ databases">
        <authorList>
            <person name="Sun Q."/>
            <person name="Zhou Y."/>
        </authorList>
    </citation>
    <scope>NUCLEOTIDE SEQUENCE</scope>
    <source>
        <strain evidence="8">CGMCC 1.11013</strain>
    </source>
</reference>
<gene>
    <name evidence="9" type="ORF">BG57_07390</name>
    <name evidence="8" type="ORF">GCM10010985_38080</name>
</gene>
<evidence type="ECO:0000313" key="9">
    <source>
        <dbReference type="EMBL" id="KDR33568.1"/>
    </source>
</evidence>
<evidence type="ECO:0000256" key="3">
    <source>
        <dbReference type="ARBA" id="ARBA00022692"/>
    </source>
</evidence>
<feature type="transmembrane region" description="Helical" evidence="7">
    <location>
        <begin position="112"/>
        <end position="129"/>
    </location>
</feature>
<evidence type="ECO:0000256" key="6">
    <source>
        <dbReference type="ARBA" id="ARBA00023136"/>
    </source>
</evidence>
<feature type="transmembrane region" description="Helical" evidence="7">
    <location>
        <begin position="179"/>
        <end position="201"/>
    </location>
</feature>
<keyword evidence="11" id="KW-1185">Reference proteome</keyword>
<name>A0A069NYY2_9BURK</name>
<dbReference type="AlphaFoldDB" id="A0A069NYY2"/>
<keyword evidence="3 7" id="KW-0812">Transmembrane</keyword>
<evidence type="ECO:0000256" key="7">
    <source>
        <dbReference type="SAM" id="Phobius"/>
    </source>
</evidence>
<dbReference type="GO" id="GO:0015086">
    <property type="term" value="F:cadmium ion transmembrane transporter activity"/>
    <property type="evidence" value="ECO:0007669"/>
    <property type="project" value="TreeGrafter"/>
</dbReference>
<keyword evidence="2" id="KW-0813">Transport</keyword>
<evidence type="ECO:0000256" key="4">
    <source>
        <dbReference type="ARBA" id="ARBA00022847"/>
    </source>
</evidence>
<dbReference type="EMBL" id="JFHE01000015">
    <property type="protein sequence ID" value="KDR33568.1"/>
    <property type="molecule type" value="Genomic_DNA"/>
</dbReference>
<reference evidence="8" key="1">
    <citation type="journal article" date="2014" name="Int. J. Syst. Evol. Microbiol.">
        <title>Complete genome of a new Firmicutes species belonging to the dominant human colonic microbiota ('Ruminococcus bicirculans') reveals two chromosomes and a selective capacity to utilize plant glucans.</title>
        <authorList>
            <consortium name="NISC Comparative Sequencing Program"/>
            <person name="Wegmann U."/>
            <person name="Louis P."/>
            <person name="Goesmann A."/>
            <person name="Henrissat B."/>
            <person name="Duncan S.H."/>
            <person name="Flint H.J."/>
        </authorList>
    </citation>
    <scope>NUCLEOTIDE SEQUENCE</scope>
    <source>
        <strain evidence="8">CGMCC 1.11013</strain>
    </source>
</reference>
<evidence type="ECO:0000313" key="8">
    <source>
        <dbReference type="EMBL" id="GGD79949.1"/>
    </source>
</evidence>